<feature type="transmembrane region" description="Helical" evidence="1">
    <location>
        <begin position="6"/>
        <end position="26"/>
    </location>
</feature>
<reference evidence="2 3" key="1">
    <citation type="submission" date="2024-06" db="EMBL/GenBank/DDBJ databases">
        <title>Genomic Encyclopedia of Type Strains, Phase IV (KMG-IV): sequencing the most valuable type-strain genomes for metagenomic binning, comparative biology and taxonomic classification.</title>
        <authorList>
            <person name="Goeker M."/>
        </authorList>
    </citation>
    <scope>NUCLEOTIDE SEQUENCE [LARGE SCALE GENOMIC DNA]</scope>
    <source>
        <strain evidence="2 3">DSM 15349</strain>
    </source>
</reference>
<dbReference type="Pfam" id="PF14808">
    <property type="entry name" value="TMEM164"/>
    <property type="match status" value="1"/>
</dbReference>
<evidence type="ECO:0000313" key="3">
    <source>
        <dbReference type="Proteomes" id="UP001549055"/>
    </source>
</evidence>
<sequence length="180" mass="20439">MMVQLAVVYTWFVWASLPLSELLPLYHCRMAMFILLFSPKGRFKDYFALIGVIGSILAMLVPALYPHRLLHLTNVFFFTGHFGLFALSLMHLKTSDTVEEIDLVWLGRMTISLNSFLLLVNLLTDGNYGFLADTPILHTKNVLLNLLLVSGVFMLLLTPTVALFQRSSYRSQLVTIDKKP</sequence>
<feature type="transmembrane region" description="Helical" evidence="1">
    <location>
        <begin position="143"/>
        <end position="164"/>
    </location>
</feature>
<gene>
    <name evidence="2" type="ORF">ABID27_000179</name>
</gene>
<evidence type="ECO:0000256" key="1">
    <source>
        <dbReference type="SAM" id="Phobius"/>
    </source>
</evidence>
<accession>A0ABV2JI30</accession>
<keyword evidence="3" id="KW-1185">Reference proteome</keyword>
<dbReference type="EMBL" id="JBEPMK010000001">
    <property type="protein sequence ID" value="MET3643562.1"/>
    <property type="molecule type" value="Genomic_DNA"/>
</dbReference>
<keyword evidence="1" id="KW-0812">Transmembrane</keyword>
<organism evidence="2 3">
    <name type="scientific">Streptococcus gallinaceus</name>
    <dbReference type="NCBI Taxonomy" id="165758"/>
    <lineage>
        <taxon>Bacteria</taxon>
        <taxon>Bacillati</taxon>
        <taxon>Bacillota</taxon>
        <taxon>Bacilli</taxon>
        <taxon>Lactobacillales</taxon>
        <taxon>Streptococcaceae</taxon>
        <taxon>Streptococcus</taxon>
    </lineage>
</organism>
<proteinExistence type="predicted"/>
<feature type="transmembrane region" description="Helical" evidence="1">
    <location>
        <begin position="71"/>
        <end position="91"/>
    </location>
</feature>
<keyword evidence="1" id="KW-1133">Transmembrane helix</keyword>
<name>A0ABV2JI30_9STRE</name>
<evidence type="ECO:0000313" key="2">
    <source>
        <dbReference type="EMBL" id="MET3643562.1"/>
    </source>
</evidence>
<protein>
    <submittedName>
        <fullName evidence="2">Integral membrane protein (TIGR02206 family)</fullName>
    </submittedName>
</protein>
<comment type="caution">
    <text evidence="2">The sequence shown here is derived from an EMBL/GenBank/DDBJ whole genome shotgun (WGS) entry which is preliminary data.</text>
</comment>
<feature type="transmembrane region" description="Helical" evidence="1">
    <location>
        <begin position="46"/>
        <end position="65"/>
    </location>
</feature>
<keyword evidence="1" id="KW-0472">Membrane</keyword>
<dbReference type="Proteomes" id="UP001549055">
    <property type="component" value="Unassembled WGS sequence"/>
</dbReference>
<feature type="transmembrane region" description="Helical" evidence="1">
    <location>
        <begin position="103"/>
        <end position="123"/>
    </location>
</feature>